<dbReference type="OrthoDB" id="8911262at2"/>
<dbReference type="EMBL" id="JXXZ01000010">
    <property type="protein sequence ID" value="KJY98416.1"/>
    <property type="molecule type" value="Genomic_DNA"/>
</dbReference>
<dbReference type="Pfam" id="PF06945">
    <property type="entry name" value="DUF1289"/>
    <property type="match status" value="1"/>
</dbReference>
<organism evidence="2 3">
    <name type="scientific">Pseudoalteromonas ruthenica</name>
    <dbReference type="NCBI Taxonomy" id="151081"/>
    <lineage>
        <taxon>Bacteria</taxon>
        <taxon>Pseudomonadati</taxon>
        <taxon>Pseudomonadota</taxon>
        <taxon>Gammaproteobacteria</taxon>
        <taxon>Alteromonadales</taxon>
        <taxon>Pseudoalteromonadaceae</taxon>
        <taxon>Pseudoalteromonas</taxon>
    </lineage>
</organism>
<dbReference type="AlphaFoldDB" id="A0A0F4PM15"/>
<dbReference type="GeneID" id="58229172"/>
<name>A0A0F4PM15_9GAMM</name>
<reference evidence="2 3" key="1">
    <citation type="journal article" date="2015" name="BMC Genomics">
        <title>Genome mining reveals unlocked bioactive potential of marine Gram-negative bacteria.</title>
        <authorList>
            <person name="Machado H."/>
            <person name="Sonnenschein E.C."/>
            <person name="Melchiorsen J."/>
            <person name="Gram L."/>
        </authorList>
    </citation>
    <scope>NUCLEOTIDE SEQUENCE [LARGE SCALE GENOMIC DNA]</scope>
    <source>
        <strain evidence="2 3">S3137</strain>
    </source>
</reference>
<evidence type="ECO:0000256" key="1">
    <source>
        <dbReference type="SAM" id="MobiDB-lite"/>
    </source>
</evidence>
<dbReference type="eggNOG" id="COG3313">
    <property type="taxonomic scope" value="Bacteria"/>
</dbReference>
<dbReference type="PANTHER" id="PTHR35175:SF1">
    <property type="entry name" value="OXIDOREDUCTASE"/>
    <property type="match status" value="1"/>
</dbReference>
<gene>
    <name evidence="2" type="ORF">TW72_11785</name>
</gene>
<proteinExistence type="predicted"/>
<evidence type="ECO:0000313" key="3">
    <source>
        <dbReference type="Proteomes" id="UP000033664"/>
    </source>
</evidence>
<comment type="caution">
    <text evidence="2">The sequence shown here is derived from an EMBL/GenBank/DDBJ whole genome shotgun (WGS) entry which is preliminary data.</text>
</comment>
<dbReference type="PANTHER" id="PTHR35175">
    <property type="entry name" value="DUF1289 DOMAIN-CONTAINING PROTEIN"/>
    <property type="match status" value="1"/>
</dbReference>
<keyword evidence="3" id="KW-1185">Reference proteome</keyword>
<feature type="region of interest" description="Disordered" evidence="1">
    <location>
        <begin position="62"/>
        <end position="82"/>
    </location>
</feature>
<dbReference type="RefSeq" id="WP_045979582.1">
    <property type="nucleotide sequence ID" value="NZ_JXXY01000010.1"/>
</dbReference>
<accession>A0A0F4PM15</accession>
<sequence length="82" mass="9604">MQQLEIFSIDSPCKGVCQVNNRGYCLGCFRSRDERFMWNQLSDEQKRHVNLLCHQRYKRAMQRKQQQGDINTPGAGQGELDL</sequence>
<dbReference type="PATRIC" id="fig|151081.8.peg.2178"/>
<evidence type="ECO:0000313" key="2">
    <source>
        <dbReference type="EMBL" id="KJY98416.1"/>
    </source>
</evidence>
<dbReference type="Proteomes" id="UP000033664">
    <property type="component" value="Unassembled WGS sequence"/>
</dbReference>
<protein>
    <submittedName>
        <fullName evidence="2">Fe-S oxidoreductase</fullName>
    </submittedName>
</protein>
<dbReference type="InterPro" id="IPR010710">
    <property type="entry name" value="DUF1289"/>
</dbReference>